<evidence type="ECO:0000256" key="5">
    <source>
        <dbReference type="ARBA" id="ARBA00022840"/>
    </source>
</evidence>
<dbReference type="InterPro" id="IPR015413">
    <property type="entry name" value="Methionyl/Leucyl_tRNA_Synth"/>
</dbReference>
<dbReference type="OrthoDB" id="24670at2759"/>
<dbReference type="Pfam" id="PF09334">
    <property type="entry name" value="tRNA-synt_1g"/>
    <property type="match status" value="1"/>
</dbReference>
<comment type="catalytic activity">
    <reaction evidence="8">
        <text>tRNA(Met) + L-methionine + ATP = L-methionyl-tRNA(Met) + AMP + diphosphate</text>
        <dbReference type="Rhea" id="RHEA:13481"/>
        <dbReference type="Rhea" id="RHEA-COMP:9667"/>
        <dbReference type="Rhea" id="RHEA-COMP:9698"/>
        <dbReference type="ChEBI" id="CHEBI:30616"/>
        <dbReference type="ChEBI" id="CHEBI:33019"/>
        <dbReference type="ChEBI" id="CHEBI:57844"/>
        <dbReference type="ChEBI" id="CHEBI:78442"/>
        <dbReference type="ChEBI" id="CHEBI:78530"/>
        <dbReference type="ChEBI" id="CHEBI:456215"/>
        <dbReference type="EC" id="6.1.1.10"/>
    </reaction>
</comment>
<evidence type="ECO:0000256" key="6">
    <source>
        <dbReference type="ARBA" id="ARBA00022917"/>
    </source>
</evidence>
<dbReference type="InterPro" id="IPR023457">
    <property type="entry name" value="Met-tRNA_synth_2"/>
</dbReference>
<reference evidence="12" key="1">
    <citation type="journal article" date="2020" name="Stud. Mycol.">
        <title>101 Dothideomycetes genomes: a test case for predicting lifestyles and emergence of pathogens.</title>
        <authorList>
            <person name="Haridas S."/>
            <person name="Albert R."/>
            <person name="Binder M."/>
            <person name="Bloem J."/>
            <person name="Labutti K."/>
            <person name="Salamov A."/>
            <person name="Andreopoulos B."/>
            <person name="Baker S."/>
            <person name="Barry K."/>
            <person name="Bills G."/>
            <person name="Bluhm B."/>
            <person name="Cannon C."/>
            <person name="Castanera R."/>
            <person name="Culley D."/>
            <person name="Daum C."/>
            <person name="Ezra D."/>
            <person name="Gonzalez J."/>
            <person name="Henrissat B."/>
            <person name="Kuo A."/>
            <person name="Liang C."/>
            <person name="Lipzen A."/>
            <person name="Lutzoni F."/>
            <person name="Magnuson J."/>
            <person name="Mondo S."/>
            <person name="Nolan M."/>
            <person name="Ohm R."/>
            <person name="Pangilinan J."/>
            <person name="Park H.-J."/>
            <person name="Ramirez L."/>
            <person name="Alfaro M."/>
            <person name="Sun H."/>
            <person name="Tritt A."/>
            <person name="Yoshinaga Y."/>
            <person name="Zwiers L.-H."/>
            <person name="Turgeon B."/>
            <person name="Goodwin S."/>
            <person name="Spatafora J."/>
            <person name="Crous P."/>
            <person name="Grigoriev I."/>
        </authorList>
    </citation>
    <scope>NUCLEOTIDE SEQUENCE</scope>
    <source>
        <strain evidence="12">ATCC 36951</strain>
    </source>
</reference>
<evidence type="ECO:0000256" key="7">
    <source>
        <dbReference type="ARBA" id="ARBA00023146"/>
    </source>
</evidence>
<evidence type="ECO:0000313" key="12">
    <source>
        <dbReference type="EMBL" id="KAF2158699.1"/>
    </source>
</evidence>
<dbReference type="InterPro" id="IPR014758">
    <property type="entry name" value="Met-tRNA_synth"/>
</dbReference>
<accession>A0A6A6BYV2</accession>
<keyword evidence="6 10" id="KW-0648">Protein biosynthesis</keyword>
<dbReference type="PANTHER" id="PTHR43326">
    <property type="entry name" value="METHIONYL-TRNA SYNTHETASE"/>
    <property type="match status" value="1"/>
</dbReference>
<evidence type="ECO:0000256" key="8">
    <source>
        <dbReference type="ARBA" id="ARBA00047364"/>
    </source>
</evidence>
<evidence type="ECO:0000256" key="10">
    <source>
        <dbReference type="RuleBase" id="RU363039"/>
    </source>
</evidence>
<dbReference type="NCBIfam" id="TIGR00398">
    <property type="entry name" value="metG"/>
    <property type="match status" value="1"/>
</dbReference>
<dbReference type="FunFam" id="2.170.220.10:FF:000001">
    <property type="entry name" value="methionine--tRNA ligase, mitochondrial"/>
    <property type="match status" value="1"/>
</dbReference>
<evidence type="ECO:0000259" key="11">
    <source>
        <dbReference type="Pfam" id="PF09334"/>
    </source>
</evidence>
<feature type="domain" description="Methionyl/Leucyl tRNA synthetase" evidence="11">
    <location>
        <begin position="82"/>
        <end position="449"/>
    </location>
</feature>
<dbReference type="EC" id="6.1.1.10" evidence="2"/>
<dbReference type="InterPro" id="IPR009080">
    <property type="entry name" value="tRNAsynth_Ia_anticodon-bd"/>
</dbReference>
<dbReference type="PRINTS" id="PR01041">
    <property type="entry name" value="TRNASYNTHMET"/>
</dbReference>
<dbReference type="EMBL" id="ML993651">
    <property type="protein sequence ID" value="KAF2158699.1"/>
    <property type="molecule type" value="Genomic_DNA"/>
</dbReference>
<dbReference type="GO" id="GO:0006431">
    <property type="term" value="P:methionyl-tRNA aminoacylation"/>
    <property type="evidence" value="ECO:0007669"/>
    <property type="project" value="InterPro"/>
</dbReference>
<keyword evidence="3 10" id="KW-0436">Ligase</keyword>
<dbReference type="AlphaFoldDB" id="A0A6A6BYV2"/>
<dbReference type="GO" id="GO:0004825">
    <property type="term" value="F:methionine-tRNA ligase activity"/>
    <property type="evidence" value="ECO:0007669"/>
    <property type="project" value="UniProtKB-EC"/>
</dbReference>
<evidence type="ECO:0000256" key="9">
    <source>
        <dbReference type="ARBA" id="ARBA00068817"/>
    </source>
</evidence>
<dbReference type="CDD" id="cd00814">
    <property type="entry name" value="MetRS_core"/>
    <property type="match status" value="1"/>
</dbReference>
<dbReference type="SUPFAM" id="SSF52374">
    <property type="entry name" value="Nucleotidylyl transferase"/>
    <property type="match status" value="1"/>
</dbReference>
<keyword evidence="4 10" id="KW-0547">Nucleotide-binding</keyword>
<keyword evidence="7 10" id="KW-0030">Aminoacyl-tRNA synthetase</keyword>
<dbReference type="PANTHER" id="PTHR43326:SF1">
    <property type="entry name" value="METHIONINE--TRNA LIGASE, MITOCHONDRIAL"/>
    <property type="match status" value="1"/>
</dbReference>
<sequence>MDEKPSVMEPLMSYHLARDPEPRVKPKEMRKLAPLTYALTPLQSLLLRRWRPQWVCQSCRSIRQPWRALATSTTPAEQEKPYYVTTPIFYVNAAPHVGHMYTMILADVLKRWQELKGRKAVLLTGTDEHGMKIQRAAAKAGIDPKEFCDSGAEVFKTLSGQVDMSNEIFIRTTDKHHVEGVEYAWQMLEERGYIYESKHEGWYSVSDETFYPHSQVHLIVDPPTGRKIMASIETGKEVEWTSERNYHFRLSAFRDKLLEFYDKNPKYIVPKNRMEDVVRQVKTGLEDLSISRPADRLTWGIRVPTDSSQTIYVWLDALLNYATAVGYPFTPGQESKGGWPADVQVVGKDIIRFHCIYWPAFLMALDLPIHKQVLTHAHWTLGRQKMAKSTGNVVNPFFALERFGIDVMRWFLIHDGGIEQDADYDNTYIIKKYKKSLQGGLGNLASRVMGGKSWDVERAVKRYAHPDQKPTSSSIFQELDDNGRQFHHEIRHMPGVIDGQMTGLHPNRALQDIMRVVYSANAFFQQAAPWLIANKLRSAMADTTGQELRMLDDERKVQGGESVELMEAEIDRSIYLITETLRITGILLQPFMPSSGERLLNMLGVGQDRRSFEWAEVGKDDSYGVPMEKIEKGDKGLFPQLTSDF</sequence>
<keyword evidence="5 10" id="KW-0067">ATP-binding</keyword>
<organism evidence="12 13">
    <name type="scientific">Zasmidium cellare ATCC 36951</name>
    <dbReference type="NCBI Taxonomy" id="1080233"/>
    <lineage>
        <taxon>Eukaryota</taxon>
        <taxon>Fungi</taxon>
        <taxon>Dikarya</taxon>
        <taxon>Ascomycota</taxon>
        <taxon>Pezizomycotina</taxon>
        <taxon>Dothideomycetes</taxon>
        <taxon>Dothideomycetidae</taxon>
        <taxon>Mycosphaerellales</taxon>
        <taxon>Mycosphaerellaceae</taxon>
        <taxon>Zasmidium</taxon>
    </lineage>
</organism>
<evidence type="ECO:0000256" key="1">
    <source>
        <dbReference type="ARBA" id="ARBA00005594"/>
    </source>
</evidence>
<dbReference type="InterPro" id="IPR014729">
    <property type="entry name" value="Rossmann-like_a/b/a_fold"/>
</dbReference>
<protein>
    <recommendedName>
        <fullName evidence="9">Probable methionine--tRNA ligase, mitochondrial</fullName>
        <ecNumber evidence="2">6.1.1.10</ecNumber>
    </recommendedName>
</protein>
<proteinExistence type="inferred from homology"/>
<dbReference type="Gene3D" id="3.40.50.620">
    <property type="entry name" value="HUPs"/>
    <property type="match status" value="1"/>
</dbReference>
<dbReference type="GO" id="GO:0005739">
    <property type="term" value="C:mitochondrion"/>
    <property type="evidence" value="ECO:0007669"/>
    <property type="project" value="UniProtKB-ARBA"/>
</dbReference>
<evidence type="ECO:0000313" key="13">
    <source>
        <dbReference type="Proteomes" id="UP000799537"/>
    </source>
</evidence>
<gene>
    <name evidence="12" type="ORF">M409DRAFT_71495</name>
</gene>
<dbReference type="Gene3D" id="2.170.220.10">
    <property type="match status" value="1"/>
</dbReference>
<evidence type="ECO:0000256" key="2">
    <source>
        <dbReference type="ARBA" id="ARBA00012838"/>
    </source>
</evidence>
<keyword evidence="13" id="KW-1185">Reference proteome</keyword>
<dbReference type="Proteomes" id="UP000799537">
    <property type="component" value="Unassembled WGS sequence"/>
</dbReference>
<dbReference type="InterPro" id="IPR033911">
    <property type="entry name" value="MetRS_core"/>
</dbReference>
<comment type="similarity">
    <text evidence="1 10">Belongs to the class-I aminoacyl-tRNA synthetase family.</text>
</comment>
<dbReference type="Gene3D" id="1.10.730.10">
    <property type="entry name" value="Isoleucyl-tRNA Synthetase, Domain 1"/>
    <property type="match status" value="1"/>
</dbReference>
<evidence type="ECO:0000256" key="4">
    <source>
        <dbReference type="ARBA" id="ARBA00022741"/>
    </source>
</evidence>
<dbReference type="GeneID" id="54572466"/>
<dbReference type="SUPFAM" id="SSF47323">
    <property type="entry name" value="Anticodon-binding domain of a subclass of class I aminoacyl-tRNA synthetases"/>
    <property type="match status" value="2"/>
</dbReference>
<evidence type="ECO:0000256" key="3">
    <source>
        <dbReference type="ARBA" id="ARBA00022598"/>
    </source>
</evidence>
<dbReference type="RefSeq" id="XP_033659588.1">
    <property type="nucleotide sequence ID" value="XM_033819194.1"/>
</dbReference>
<dbReference type="GO" id="GO:0005524">
    <property type="term" value="F:ATP binding"/>
    <property type="evidence" value="ECO:0007669"/>
    <property type="project" value="UniProtKB-KW"/>
</dbReference>
<name>A0A6A6BYV2_ZASCE</name>